<dbReference type="RefSeq" id="WP_093421268.1">
    <property type="nucleotide sequence ID" value="NZ_FOZX01000008.1"/>
</dbReference>
<keyword evidence="4" id="KW-0233">DNA recombination</keyword>
<gene>
    <name evidence="6" type="ORF">SAMN05660874_04459</name>
</gene>
<sequence length="383" mass="42121">MGRPPLPLGTYGEIRIYQLGPKRYRARTKYRDYDGAVREVEKVGTSKTNAADRLKEALRDRARAVAGDDVHASSKVREVAEIWLRELDESDKALRTKNTYHQSWDRDLKDAVADLRISECTVSLTSKVLRSVHESAGPGSAKHAKVVLSGILGVAVRFDALETNPVREVVLPRKSKKKAAAESRMVLTVDELPGLRSHLRSNAKWGRWDLPDLIDVLSALGCRIGELLALDWTKVDFEAGTLAIKGTVIREPGVGLFVQPHTKSTAGMRTISPPAWAMRLLRGRAEVADSEWVFPSATGTLRDPDNTRADIRSAVAGTSWEGLHPHAFRHLVATEMDKAGKSAREIADYLGHEKVSMTQDVYMDRKSAGGSASEALDKLDPGS</sequence>
<protein>
    <submittedName>
        <fullName evidence="6">Phage integrase family protein</fullName>
    </submittedName>
</protein>
<feature type="domain" description="Tyr recombinase" evidence="5">
    <location>
        <begin position="182"/>
        <end position="377"/>
    </location>
</feature>
<dbReference type="CDD" id="cd01189">
    <property type="entry name" value="INT_ICEBs1_C_like"/>
    <property type="match status" value="1"/>
</dbReference>
<dbReference type="Proteomes" id="UP000198852">
    <property type="component" value="Unassembled WGS sequence"/>
</dbReference>
<dbReference type="InterPro" id="IPR011010">
    <property type="entry name" value="DNA_brk_join_enz"/>
</dbReference>
<keyword evidence="3" id="KW-0238">DNA-binding</keyword>
<dbReference type="GO" id="GO:0006310">
    <property type="term" value="P:DNA recombination"/>
    <property type="evidence" value="ECO:0007669"/>
    <property type="project" value="UniProtKB-KW"/>
</dbReference>
<evidence type="ECO:0000256" key="2">
    <source>
        <dbReference type="ARBA" id="ARBA00022908"/>
    </source>
</evidence>
<dbReference type="GO" id="GO:0003677">
    <property type="term" value="F:DNA binding"/>
    <property type="evidence" value="ECO:0007669"/>
    <property type="project" value="UniProtKB-KW"/>
</dbReference>
<evidence type="ECO:0000256" key="1">
    <source>
        <dbReference type="ARBA" id="ARBA00008857"/>
    </source>
</evidence>
<comment type="similarity">
    <text evidence="1">Belongs to the 'phage' integrase family.</text>
</comment>
<dbReference type="PANTHER" id="PTHR30629:SF2">
    <property type="entry name" value="PROPHAGE INTEGRASE INTS-RELATED"/>
    <property type="match status" value="1"/>
</dbReference>
<evidence type="ECO:0000313" key="6">
    <source>
        <dbReference type="EMBL" id="SFS94520.1"/>
    </source>
</evidence>
<dbReference type="Gene3D" id="1.10.150.130">
    <property type="match status" value="1"/>
</dbReference>
<dbReference type="AlphaFoldDB" id="A0A1I6TZB5"/>
<dbReference type="SUPFAM" id="SSF56349">
    <property type="entry name" value="DNA breaking-rejoining enzymes"/>
    <property type="match status" value="1"/>
</dbReference>
<dbReference type="InterPro" id="IPR002104">
    <property type="entry name" value="Integrase_catalytic"/>
</dbReference>
<dbReference type="Gene3D" id="1.10.443.10">
    <property type="entry name" value="Intergrase catalytic core"/>
    <property type="match status" value="1"/>
</dbReference>
<dbReference type="InterPro" id="IPR010998">
    <property type="entry name" value="Integrase_recombinase_N"/>
</dbReference>
<evidence type="ECO:0000256" key="4">
    <source>
        <dbReference type="ARBA" id="ARBA00023172"/>
    </source>
</evidence>
<evidence type="ECO:0000256" key="3">
    <source>
        <dbReference type="ARBA" id="ARBA00023125"/>
    </source>
</evidence>
<dbReference type="PANTHER" id="PTHR30629">
    <property type="entry name" value="PROPHAGE INTEGRASE"/>
    <property type="match status" value="1"/>
</dbReference>
<dbReference type="InterPro" id="IPR050808">
    <property type="entry name" value="Phage_Integrase"/>
</dbReference>
<reference evidence="7" key="1">
    <citation type="submission" date="2016-10" db="EMBL/GenBank/DDBJ databases">
        <authorList>
            <person name="Varghese N."/>
            <person name="Submissions S."/>
        </authorList>
    </citation>
    <scope>NUCLEOTIDE SEQUENCE [LARGE SCALE GENOMIC DNA]</scope>
    <source>
        <strain evidence="7">DSM 44771</strain>
    </source>
</reference>
<dbReference type="EMBL" id="FOZX01000008">
    <property type="protein sequence ID" value="SFS94520.1"/>
    <property type="molecule type" value="Genomic_DNA"/>
</dbReference>
<evidence type="ECO:0000259" key="5">
    <source>
        <dbReference type="PROSITE" id="PS51898"/>
    </source>
</evidence>
<dbReference type="PROSITE" id="PS51898">
    <property type="entry name" value="TYR_RECOMBINASE"/>
    <property type="match status" value="1"/>
</dbReference>
<evidence type="ECO:0000313" key="7">
    <source>
        <dbReference type="Proteomes" id="UP000198852"/>
    </source>
</evidence>
<keyword evidence="7" id="KW-1185">Reference proteome</keyword>
<name>A0A1I6TZB5_9PSEU</name>
<proteinExistence type="inferred from homology"/>
<organism evidence="6 7">
    <name type="scientific">Saccharopolyspora flava</name>
    <dbReference type="NCBI Taxonomy" id="95161"/>
    <lineage>
        <taxon>Bacteria</taxon>
        <taxon>Bacillati</taxon>
        <taxon>Actinomycetota</taxon>
        <taxon>Actinomycetes</taxon>
        <taxon>Pseudonocardiales</taxon>
        <taxon>Pseudonocardiaceae</taxon>
        <taxon>Saccharopolyspora</taxon>
    </lineage>
</organism>
<dbReference type="GO" id="GO:0015074">
    <property type="term" value="P:DNA integration"/>
    <property type="evidence" value="ECO:0007669"/>
    <property type="project" value="UniProtKB-KW"/>
</dbReference>
<keyword evidence="2" id="KW-0229">DNA integration</keyword>
<accession>A0A1I6TZB5</accession>
<dbReference type="OrthoDB" id="4326943at2"/>
<dbReference type="STRING" id="95161.SAMN05660874_04459"/>
<dbReference type="Pfam" id="PF00589">
    <property type="entry name" value="Phage_integrase"/>
    <property type="match status" value="1"/>
</dbReference>
<dbReference type="InterPro" id="IPR013762">
    <property type="entry name" value="Integrase-like_cat_sf"/>
</dbReference>